<dbReference type="SMART" id="SM00345">
    <property type="entry name" value="HTH_GNTR"/>
    <property type="match status" value="1"/>
</dbReference>
<dbReference type="SMART" id="SM00866">
    <property type="entry name" value="UTRA"/>
    <property type="match status" value="1"/>
</dbReference>
<dbReference type="Pfam" id="PF07702">
    <property type="entry name" value="UTRA"/>
    <property type="match status" value="1"/>
</dbReference>
<sequence>MTRSQKQIPLHLNISEQIQQRIISGYYLPGTKLPSERKLIEEWKVSRITIRRAIANLVQQGLVTTHQGKGAFVTEKHKVAYTLSSPLTFLQNDLANKGIGLSLQNITFELVTATAELQKILQLPSNNPTAYLQKKLLLTDNVPGGVDITYILPEIGQKLATELKQNMTFPVLERNNWKIERVAAIIECTNANLELSEYLDVSLGHPLLVYRHTAYTTHNHPLVHGETISRGDRFCYSVEQFS</sequence>
<reference evidence="5 6" key="1">
    <citation type="submission" date="2019-01" db="EMBL/GenBank/DDBJ databases">
        <authorList>
            <person name="Brito A."/>
        </authorList>
    </citation>
    <scope>NUCLEOTIDE SEQUENCE [LARGE SCALE GENOMIC DNA]</scope>
    <source>
        <strain evidence="5">1</strain>
    </source>
</reference>
<evidence type="ECO:0000313" key="6">
    <source>
        <dbReference type="Proteomes" id="UP000320055"/>
    </source>
</evidence>
<dbReference type="SUPFAM" id="SSF46785">
    <property type="entry name" value="Winged helix' DNA-binding domain"/>
    <property type="match status" value="1"/>
</dbReference>
<protein>
    <submittedName>
        <fullName evidence="5">Family transcriptional regulator</fullName>
    </submittedName>
</protein>
<dbReference type="Pfam" id="PF00392">
    <property type="entry name" value="GntR"/>
    <property type="match status" value="1"/>
</dbReference>
<organism evidence="5 6">
    <name type="scientific">Hyella patelloides LEGE 07179</name>
    <dbReference type="NCBI Taxonomy" id="945734"/>
    <lineage>
        <taxon>Bacteria</taxon>
        <taxon>Bacillati</taxon>
        <taxon>Cyanobacteriota</taxon>
        <taxon>Cyanophyceae</taxon>
        <taxon>Pleurocapsales</taxon>
        <taxon>Hyellaceae</taxon>
        <taxon>Hyella</taxon>
    </lineage>
</organism>
<dbReference type="InterPro" id="IPR050679">
    <property type="entry name" value="Bact_HTH_transcr_reg"/>
</dbReference>
<proteinExistence type="predicted"/>
<gene>
    <name evidence="5" type="ORF">H1P_1470007</name>
</gene>
<evidence type="ECO:0000256" key="1">
    <source>
        <dbReference type="ARBA" id="ARBA00023015"/>
    </source>
</evidence>
<dbReference type="InterPro" id="IPR036388">
    <property type="entry name" value="WH-like_DNA-bd_sf"/>
</dbReference>
<dbReference type="GO" id="GO:0045892">
    <property type="term" value="P:negative regulation of DNA-templated transcription"/>
    <property type="evidence" value="ECO:0007669"/>
    <property type="project" value="TreeGrafter"/>
</dbReference>
<dbReference type="Gene3D" id="1.10.10.10">
    <property type="entry name" value="Winged helix-like DNA-binding domain superfamily/Winged helix DNA-binding domain"/>
    <property type="match status" value="1"/>
</dbReference>
<feature type="domain" description="HTH gntR-type" evidence="4">
    <location>
        <begin position="8"/>
        <end position="76"/>
    </location>
</feature>
<dbReference type="GO" id="GO:0003700">
    <property type="term" value="F:DNA-binding transcription factor activity"/>
    <property type="evidence" value="ECO:0007669"/>
    <property type="project" value="InterPro"/>
</dbReference>
<evidence type="ECO:0000256" key="2">
    <source>
        <dbReference type="ARBA" id="ARBA00023125"/>
    </source>
</evidence>
<dbReference type="CDD" id="cd07377">
    <property type="entry name" value="WHTH_GntR"/>
    <property type="match status" value="1"/>
</dbReference>
<evidence type="ECO:0000313" key="5">
    <source>
        <dbReference type="EMBL" id="VEP12390.1"/>
    </source>
</evidence>
<dbReference type="Gene3D" id="3.40.1410.10">
    <property type="entry name" value="Chorismate lyase-like"/>
    <property type="match status" value="1"/>
</dbReference>
<dbReference type="InterPro" id="IPR011663">
    <property type="entry name" value="UTRA"/>
</dbReference>
<dbReference type="InterPro" id="IPR000524">
    <property type="entry name" value="Tscrpt_reg_HTH_GntR"/>
</dbReference>
<evidence type="ECO:0000259" key="4">
    <source>
        <dbReference type="PROSITE" id="PS50949"/>
    </source>
</evidence>
<dbReference type="InterPro" id="IPR036390">
    <property type="entry name" value="WH_DNA-bd_sf"/>
</dbReference>
<dbReference type="PROSITE" id="PS50949">
    <property type="entry name" value="HTH_GNTR"/>
    <property type="match status" value="1"/>
</dbReference>
<dbReference type="InterPro" id="IPR028978">
    <property type="entry name" value="Chorismate_lyase_/UTRA_dom_sf"/>
</dbReference>
<dbReference type="AlphaFoldDB" id="A0A563VLR7"/>
<dbReference type="PRINTS" id="PR00035">
    <property type="entry name" value="HTHGNTR"/>
</dbReference>
<name>A0A563VLR7_9CYAN</name>
<evidence type="ECO:0000256" key="3">
    <source>
        <dbReference type="ARBA" id="ARBA00023163"/>
    </source>
</evidence>
<dbReference type="RefSeq" id="WP_222427128.1">
    <property type="nucleotide sequence ID" value="NZ_LR213898.1"/>
</dbReference>
<dbReference type="EMBL" id="CAACVJ010000054">
    <property type="protein sequence ID" value="VEP12390.1"/>
    <property type="molecule type" value="Genomic_DNA"/>
</dbReference>
<dbReference type="GO" id="GO:0003677">
    <property type="term" value="F:DNA binding"/>
    <property type="evidence" value="ECO:0007669"/>
    <property type="project" value="UniProtKB-KW"/>
</dbReference>
<keyword evidence="1" id="KW-0805">Transcription regulation</keyword>
<dbReference type="Proteomes" id="UP000320055">
    <property type="component" value="Unassembled WGS sequence"/>
</dbReference>
<keyword evidence="3" id="KW-0804">Transcription</keyword>
<dbReference type="FunFam" id="1.10.10.10:FF:000079">
    <property type="entry name" value="GntR family transcriptional regulator"/>
    <property type="match status" value="1"/>
</dbReference>
<keyword evidence="6" id="KW-1185">Reference proteome</keyword>
<accession>A0A563VLR7</accession>
<dbReference type="PANTHER" id="PTHR44846:SF1">
    <property type="entry name" value="MANNOSYL-D-GLYCERATE TRANSPORT_METABOLISM SYSTEM REPRESSOR MNGR-RELATED"/>
    <property type="match status" value="1"/>
</dbReference>
<dbReference type="SUPFAM" id="SSF64288">
    <property type="entry name" value="Chorismate lyase-like"/>
    <property type="match status" value="1"/>
</dbReference>
<dbReference type="PANTHER" id="PTHR44846">
    <property type="entry name" value="MANNOSYL-D-GLYCERATE TRANSPORT/METABOLISM SYSTEM REPRESSOR MNGR-RELATED"/>
    <property type="match status" value="1"/>
</dbReference>
<keyword evidence="2" id="KW-0238">DNA-binding</keyword>